<dbReference type="SUPFAM" id="SSF51445">
    <property type="entry name" value="(Trans)glycosidases"/>
    <property type="match status" value="1"/>
</dbReference>
<name>A0A328U1G4_9BACL</name>
<comment type="caution">
    <text evidence="1">The sequence shown here is derived from an EMBL/GenBank/DDBJ whole genome shotgun (WGS) entry which is preliminary data.</text>
</comment>
<dbReference type="OrthoDB" id="9758822at2"/>
<reference evidence="1 2" key="1">
    <citation type="submission" date="2018-06" db="EMBL/GenBank/DDBJ databases">
        <title>Paenibacillus montanisoli sp. nov., isolated from mountain area soil.</title>
        <authorList>
            <person name="Wu M."/>
        </authorList>
    </citation>
    <scope>NUCLEOTIDE SEQUENCE [LARGE SCALE GENOMIC DNA]</scope>
    <source>
        <strain evidence="1 2">RA17</strain>
    </source>
</reference>
<proteinExistence type="predicted"/>
<evidence type="ECO:0000313" key="1">
    <source>
        <dbReference type="EMBL" id="RAP75593.1"/>
    </source>
</evidence>
<sequence length="495" mass="55632">MEKEGDATAVVLEAPVTPIRTIKLRWNEPPPCSLRILGDHWERAYGDLEWRGIVAERAMPWYFLAHNGVRTDGFGVMTGARSFCYWQLDTGGLTLTADVTSGNAGVRLGKRRLQAATIMTMRGKEGESPFEAAKRFCSVLCEKPVLPKQPVYGGNNWYYAYGNSSHEAILEDSRFISSLSSHASNRPYMVIDDGWQYISGKGGNGGPWVGNAKFPDMERLAGEMKGLGVKPGLWCRPLLTAEDVPAGWIRYTTADGHVLDPSIPEVIEHVRGSVKSMVGWGFELLKHDFTTFDLLGQWGFTMKSKPNSLPQAFRDGSRTTAEITLDLYRAIAEASGQADVIGCNTFSHLSAGLFEIQRTGDDTSGRWWERTRYMGVNTMAFRMPQHNTFYSHDADCLGLTKEVPWELNRQWLHLLAGSGTPLFVSVAPNSTTREQQAELRRAFEMAAIEQQPAEPLDWLETTCPSRWLMNGKEIDYDWNKLSIEVLEEKESSWWR</sequence>
<gene>
    <name evidence="1" type="ORF">DL346_17585</name>
</gene>
<dbReference type="Gene3D" id="3.20.20.70">
    <property type="entry name" value="Aldolase class I"/>
    <property type="match status" value="1"/>
</dbReference>
<dbReference type="EMBL" id="QLUW01000003">
    <property type="protein sequence ID" value="RAP75593.1"/>
    <property type="molecule type" value="Genomic_DNA"/>
</dbReference>
<dbReference type="InterPro" id="IPR017853">
    <property type="entry name" value="GH"/>
</dbReference>
<dbReference type="InterPro" id="IPR013785">
    <property type="entry name" value="Aldolase_TIM"/>
</dbReference>
<evidence type="ECO:0008006" key="3">
    <source>
        <dbReference type="Google" id="ProtNLM"/>
    </source>
</evidence>
<dbReference type="Proteomes" id="UP000249260">
    <property type="component" value="Unassembled WGS sequence"/>
</dbReference>
<accession>A0A328U1G4</accession>
<evidence type="ECO:0000313" key="2">
    <source>
        <dbReference type="Proteomes" id="UP000249260"/>
    </source>
</evidence>
<dbReference type="AlphaFoldDB" id="A0A328U1G4"/>
<keyword evidence="2" id="KW-1185">Reference proteome</keyword>
<protein>
    <recommendedName>
        <fullName evidence="3">Alpha-galactosidase</fullName>
    </recommendedName>
</protein>
<organism evidence="1 2">
    <name type="scientific">Paenibacillus montanisoli</name>
    <dbReference type="NCBI Taxonomy" id="2081970"/>
    <lineage>
        <taxon>Bacteria</taxon>
        <taxon>Bacillati</taxon>
        <taxon>Bacillota</taxon>
        <taxon>Bacilli</taxon>
        <taxon>Bacillales</taxon>
        <taxon>Paenibacillaceae</taxon>
        <taxon>Paenibacillus</taxon>
    </lineage>
</organism>